<evidence type="ECO:0000259" key="2">
    <source>
        <dbReference type="Pfam" id="PF17289"/>
    </source>
</evidence>
<evidence type="ECO:0000313" key="3">
    <source>
        <dbReference type="EMBL" id="TSI12686.1"/>
    </source>
</evidence>
<accession>A0A556C5U0</accession>
<dbReference type="Pfam" id="PF03237">
    <property type="entry name" value="Terminase_6N"/>
    <property type="match status" value="1"/>
</dbReference>
<dbReference type="InterPro" id="IPR027417">
    <property type="entry name" value="P-loop_NTPase"/>
</dbReference>
<evidence type="ECO:0000256" key="1">
    <source>
        <dbReference type="ARBA" id="ARBA00022612"/>
    </source>
</evidence>
<dbReference type="Proteomes" id="UP000316406">
    <property type="component" value="Unassembled WGS sequence"/>
</dbReference>
<feature type="domain" description="Terminase large subunit gp17-like C-terminal" evidence="2">
    <location>
        <begin position="320"/>
        <end position="464"/>
    </location>
</feature>
<protein>
    <submittedName>
        <fullName evidence="3">Terminase</fullName>
    </submittedName>
</protein>
<evidence type="ECO:0000313" key="4">
    <source>
        <dbReference type="Proteomes" id="UP000316406"/>
    </source>
</evidence>
<keyword evidence="1" id="KW-1188">Viral release from host cell</keyword>
<dbReference type="NCBIfam" id="TIGR01630">
    <property type="entry name" value="psiM2_ORF9"/>
    <property type="match status" value="1"/>
</dbReference>
<organism evidence="3 4">
    <name type="scientific">Brevibacterium aurantiacum</name>
    <dbReference type="NCBI Taxonomy" id="273384"/>
    <lineage>
        <taxon>Bacteria</taxon>
        <taxon>Bacillati</taxon>
        <taxon>Actinomycetota</taxon>
        <taxon>Actinomycetes</taxon>
        <taxon>Micrococcales</taxon>
        <taxon>Brevibacteriaceae</taxon>
        <taxon>Brevibacterium</taxon>
    </lineage>
</organism>
<sequence length="491" mass="54225">MTALADKLETQTGPKWESPGELARVITPNTLQTPALDLIDQALIDCYTTDDARLIISMPPQEGKSTRAAKDFPIWALTQDPDTRIFSASYSQRLAERNSRSIRNAIAEHPELGVSLQEGNKSVQEWKIQDHIGGVYSTSIGGSGSGQPADLIIIDDPIKDRKEADSATERENVWDWWTDVAVARLAPGTSVVVILTRWHDDDLAGRLLKQTDSDWKFLNIPARADHRPEKGESDILGREPGEYMISARGRTQKQWAQREKESGPRTFAALYQGRPTPDDGGVFPPEEGWARYSQPPWIERPDGSRIIPGLAENGYELIQSWDMTFKDTKGSDFVVGQVWLRVGINAYLLDQVRDRLNFNASVDAVKAMTARWPQAGAKIIEDKANGPAVMTNLAKTVPGMIPIEPEGSKLARANAISPFVFAQNVILPEAALLPNVTELLGEATAFPNSANDDTIDGLSQAISYLLLHDLIDQDQLVAEEWADDATPISYF</sequence>
<name>A0A556C5U0_BREAU</name>
<comment type="caution">
    <text evidence="3">The sequence shown here is derived from an EMBL/GenBank/DDBJ whole genome shotgun (WGS) entry which is preliminary data.</text>
</comment>
<dbReference type="InterPro" id="IPR035421">
    <property type="entry name" value="Terminase_6C"/>
</dbReference>
<dbReference type="EMBL" id="VLTK01000015">
    <property type="protein sequence ID" value="TSI12686.1"/>
    <property type="molecule type" value="Genomic_DNA"/>
</dbReference>
<reference evidence="3 4" key="1">
    <citation type="submission" date="2019-07" db="EMBL/GenBank/DDBJ databases">
        <title>Draft genome sequence of Brevibacterium aurantiacum XU54 isolated from Xinjiang China.</title>
        <authorList>
            <person name="Xu X."/>
        </authorList>
    </citation>
    <scope>NUCLEOTIDE SEQUENCE [LARGE SCALE GENOMIC DNA]</scope>
    <source>
        <strain evidence="3 4">XU54</strain>
    </source>
</reference>
<dbReference type="Gene3D" id="3.40.50.300">
    <property type="entry name" value="P-loop containing nucleotide triphosphate hydrolases"/>
    <property type="match status" value="1"/>
</dbReference>
<proteinExistence type="predicted"/>
<keyword evidence="4" id="KW-1185">Reference proteome</keyword>
<dbReference type="OrthoDB" id="4519042at2"/>
<dbReference type="AlphaFoldDB" id="A0A556C5U0"/>
<dbReference type="Pfam" id="PF17289">
    <property type="entry name" value="Terminase_6C"/>
    <property type="match status" value="1"/>
</dbReference>
<gene>
    <name evidence="3" type="ORF">FO013_19385</name>
</gene>
<dbReference type="InterPro" id="IPR006517">
    <property type="entry name" value="Phage_terminase_lsu-like_C"/>
</dbReference>